<reference evidence="1" key="1">
    <citation type="submission" date="2024-09" db="EMBL/GenBank/DDBJ databases">
        <title>Black Yeasts Isolated from many extreme environments.</title>
        <authorList>
            <person name="Coleine C."/>
            <person name="Stajich J.E."/>
            <person name="Selbmann L."/>
        </authorList>
    </citation>
    <scope>NUCLEOTIDE SEQUENCE</scope>
    <source>
        <strain evidence="1">CCFEE 5737</strain>
    </source>
</reference>
<gene>
    <name evidence="1" type="ORF">LTS18_014182</name>
</gene>
<name>A0ACC3DCZ9_9PEZI</name>
<evidence type="ECO:0000313" key="1">
    <source>
        <dbReference type="EMBL" id="KAK3065338.1"/>
    </source>
</evidence>
<proteinExistence type="predicted"/>
<sequence>MRSSAVLSAIAFCLATVTAQHVHYEIPEVEVLVHSMTAEYSKFVGWHGTPTGKPWPHPARPTHRPRPSNQCDYWLEDIKHQGISAFNANPASYQVFRNVKDFGAKGDGVTDDTAAINLAISSGGRCAPGSCGSSTTTPAVVYFPAGTYLISSSIIDYYYTQMIGNPNCIPVLQASANFSGATGFGMIDGDRYGANGLGFGATNVFWRQIRNFVLDMRGTPYNASITGIHWPTAQATSIQNVEFLMSTQAGTQHQAIFIEEGSGGFMNDLVFRGGLYGLNVGNQQFTMRNMSFYDSVTAINQIWDWGWTYKSINIVNCSTGLNMSSGGRLAQSVGSVTFIDSSITDTKVGIATSHDSSSLPAVGGGLIVENVVLNNVPTAILGPNNMVALAGTTGSTTIAAWGEGHSYTPNGPNNFEGPITPNNRPGSLLSSGGKYYERSKPQYENLNVRNFISARDVGAKGDGTTDDTKALQRAINLAFAQRRVLYLDQGAYVVTKTIYIPRSVRITGESYPIILSSGKYFADMNNPKPVVQVGRPGEQGSVELSDFIVSTRGAQAGAILWQWNLAAPSNAPSGVWDAHARVGGFAGSNLQLPQCPTTPNIVVDTAAEVNQNCIAAFMSMHITPSASGVYLENVWLWVADHDIEDPALTQITIYAGRGMYVESGAGNLWLYGTAVEHHQLYEYQFADTKNVVAGQIQTETAYYQPNPDAHLPFPPVASLNDPVFAVGSNISNAADGWGLRILDSSEILVYGAGLYSFFYNYSTACSANQAVACQTAIFSLEGTLSNVDVYNLNTVGTSCMITRDGNCLAQAADNVGNFIDSVALFRSE</sequence>
<keyword evidence="2" id="KW-1185">Reference proteome</keyword>
<protein>
    <submittedName>
        <fullName evidence="1">Uncharacterized protein</fullName>
    </submittedName>
</protein>
<evidence type="ECO:0000313" key="2">
    <source>
        <dbReference type="Proteomes" id="UP001186974"/>
    </source>
</evidence>
<dbReference type="EMBL" id="JAWDJW010006338">
    <property type="protein sequence ID" value="KAK3065338.1"/>
    <property type="molecule type" value="Genomic_DNA"/>
</dbReference>
<comment type="caution">
    <text evidence="1">The sequence shown here is derived from an EMBL/GenBank/DDBJ whole genome shotgun (WGS) entry which is preliminary data.</text>
</comment>
<organism evidence="1 2">
    <name type="scientific">Coniosporium uncinatum</name>
    <dbReference type="NCBI Taxonomy" id="93489"/>
    <lineage>
        <taxon>Eukaryota</taxon>
        <taxon>Fungi</taxon>
        <taxon>Dikarya</taxon>
        <taxon>Ascomycota</taxon>
        <taxon>Pezizomycotina</taxon>
        <taxon>Dothideomycetes</taxon>
        <taxon>Dothideomycetes incertae sedis</taxon>
        <taxon>Coniosporium</taxon>
    </lineage>
</organism>
<dbReference type="Proteomes" id="UP001186974">
    <property type="component" value="Unassembled WGS sequence"/>
</dbReference>
<accession>A0ACC3DCZ9</accession>